<dbReference type="InterPro" id="IPR000719">
    <property type="entry name" value="Prot_kinase_dom"/>
</dbReference>
<dbReference type="PROSITE" id="PS00107">
    <property type="entry name" value="PROTEIN_KINASE_ATP"/>
    <property type="match status" value="1"/>
</dbReference>
<reference evidence="14" key="1">
    <citation type="submission" date="2023-10" db="EMBL/GenBank/DDBJ databases">
        <authorList>
            <person name="Chen Y."/>
            <person name="Shah S."/>
            <person name="Dougan E. K."/>
            <person name="Thang M."/>
            <person name="Chan C."/>
        </authorList>
    </citation>
    <scope>NUCLEOTIDE SEQUENCE [LARGE SCALE GENOMIC DNA]</scope>
</reference>
<dbReference type="InterPro" id="IPR008271">
    <property type="entry name" value="Ser/Thr_kinase_AS"/>
</dbReference>
<dbReference type="PANTHER" id="PTHR43671:SF98">
    <property type="entry name" value="SERINE_THREONINE-PROTEIN KINASE NEK11"/>
    <property type="match status" value="1"/>
</dbReference>
<comment type="catalytic activity">
    <reaction evidence="9">
        <text>L-seryl-[protein] + ATP = O-phospho-L-seryl-[protein] + ADP + H(+)</text>
        <dbReference type="Rhea" id="RHEA:17989"/>
        <dbReference type="Rhea" id="RHEA-COMP:9863"/>
        <dbReference type="Rhea" id="RHEA-COMP:11604"/>
        <dbReference type="ChEBI" id="CHEBI:15378"/>
        <dbReference type="ChEBI" id="CHEBI:29999"/>
        <dbReference type="ChEBI" id="CHEBI:30616"/>
        <dbReference type="ChEBI" id="CHEBI:83421"/>
        <dbReference type="ChEBI" id="CHEBI:456216"/>
        <dbReference type="EC" id="2.7.11.1"/>
    </reaction>
</comment>
<evidence type="ECO:0000256" key="8">
    <source>
        <dbReference type="ARBA" id="ARBA00047899"/>
    </source>
</evidence>
<dbReference type="Pfam" id="PF00069">
    <property type="entry name" value="Pkinase"/>
    <property type="match status" value="1"/>
</dbReference>
<evidence type="ECO:0000256" key="1">
    <source>
        <dbReference type="ARBA" id="ARBA00010886"/>
    </source>
</evidence>
<dbReference type="InterPro" id="IPR011009">
    <property type="entry name" value="Kinase-like_dom_sf"/>
</dbReference>
<feature type="region of interest" description="Disordered" evidence="12">
    <location>
        <begin position="293"/>
        <end position="342"/>
    </location>
</feature>
<sequence length="428" mass="45161">MPAAANGIPPASGCDSLPLSRLFLVGQRLGDGAFGVVHSCTRLCDGEELAVKLINVGISKPADVWREAQMLESLAHPNIVRFHGLFPEGAHMCIIMEKLSGGDLVDGLQTYLDKWGGNIEGQNIVSAVRQMASSIQYLHHRLVVHRDVKGDNFLMDRPDILDPECRIVLTDFGSACRLERPGERLSTEVGTMKFSAPEIFDNNYSAKVDVWALGVVMYGLATGRFPFKNKAEVRFKRMSIPRAVHPPFADLIDRMLTKDEAARLDSDQAMRHPYMSADRGAWLEPSVQATLVRGDNTSGGENVEPVATPRSHAARALCRGKGAAPPPREAGGSPESSGDAAARSLKLATAQLQALAVAPSAATTSAAPPPAGGAGPAPPGARLEGPALASGAERARSRAGCVPQCLLGLGLVCKASAKAAAASAKLVD</sequence>
<keyword evidence="15" id="KW-1185">Reference proteome</keyword>
<evidence type="ECO:0000256" key="4">
    <source>
        <dbReference type="ARBA" id="ARBA00022679"/>
    </source>
</evidence>
<keyword evidence="4" id="KW-0808">Transferase</keyword>
<dbReference type="SUPFAM" id="SSF56112">
    <property type="entry name" value="Protein kinase-like (PK-like)"/>
    <property type="match status" value="1"/>
</dbReference>
<evidence type="ECO:0000313" key="15">
    <source>
        <dbReference type="Proteomes" id="UP001189429"/>
    </source>
</evidence>
<evidence type="ECO:0000313" key="14">
    <source>
        <dbReference type="EMBL" id="CAK0911410.1"/>
    </source>
</evidence>
<dbReference type="EC" id="2.7.11.1" evidence="2"/>
<feature type="binding site" evidence="10">
    <location>
        <position position="52"/>
    </location>
    <ligand>
        <name>ATP</name>
        <dbReference type="ChEBI" id="CHEBI:30616"/>
    </ligand>
</feature>
<dbReference type="PROSITE" id="PS00108">
    <property type="entry name" value="PROTEIN_KINASE_ST"/>
    <property type="match status" value="1"/>
</dbReference>
<evidence type="ECO:0000256" key="2">
    <source>
        <dbReference type="ARBA" id="ARBA00012513"/>
    </source>
</evidence>
<evidence type="ECO:0000259" key="13">
    <source>
        <dbReference type="PROSITE" id="PS50011"/>
    </source>
</evidence>
<keyword evidence="7 10" id="KW-0067">ATP-binding</keyword>
<keyword evidence="5 10" id="KW-0547">Nucleotide-binding</keyword>
<dbReference type="PROSITE" id="PS50011">
    <property type="entry name" value="PROTEIN_KINASE_DOM"/>
    <property type="match status" value="1"/>
</dbReference>
<keyword evidence="6" id="KW-0418">Kinase</keyword>
<comment type="catalytic activity">
    <reaction evidence="8">
        <text>L-threonyl-[protein] + ATP = O-phospho-L-threonyl-[protein] + ADP + H(+)</text>
        <dbReference type="Rhea" id="RHEA:46608"/>
        <dbReference type="Rhea" id="RHEA-COMP:11060"/>
        <dbReference type="Rhea" id="RHEA-COMP:11605"/>
        <dbReference type="ChEBI" id="CHEBI:15378"/>
        <dbReference type="ChEBI" id="CHEBI:30013"/>
        <dbReference type="ChEBI" id="CHEBI:30616"/>
        <dbReference type="ChEBI" id="CHEBI:61977"/>
        <dbReference type="ChEBI" id="CHEBI:456216"/>
        <dbReference type="EC" id="2.7.11.1"/>
    </reaction>
</comment>
<accession>A0ABN9YFS3</accession>
<feature type="region of interest" description="Disordered" evidence="12">
    <location>
        <begin position="360"/>
        <end position="390"/>
    </location>
</feature>
<evidence type="ECO:0000256" key="11">
    <source>
        <dbReference type="RuleBase" id="RU000304"/>
    </source>
</evidence>
<feature type="compositionally biased region" description="Pro residues" evidence="12">
    <location>
        <begin position="367"/>
        <end position="379"/>
    </location>
</feature>
<comment type="similarity">
    <text evidence="1">Belongs to the protein kinase superfamily. NEK Ser/Thr protein kinase family. NIMA subfamily.</text>
</comment>
<dbReference type="PANTHER" id="PTHR43671">
    <property type="entry name" value="SERINE/THREONINE-PROTEIN KINASE NEK"/>
    <property type="match status" value="1"/>
</dbReference>
<feature type="domain" description="Protein kinase" evidence="13">
    <location>
        <begin position="23"/>
        <end position="275"/>
    </location>
</feature>
<dbReference type="EMBL" id="CAUYUJ010022570">
    <property type="protein sequence ID" value="CAK0911410.1"/>
    <property type="molecule type" value="Genomic_DNA"/>
</dbReference>
<proteinExistence type="inferred from homology"/>
<comment type="caution">
    <text evidence="14">The sequence shown here is derived from an EMBL/GenBank/DDBJ whole genome shotgun (WGS) entry which is preliminary data.</text>
</comment>
<dbReference type="Gene3D" id="1.10.510.10">
    <property type="entry name" value="Transferase(Phosphotransferase) domain 1"/>
    <property type="match status" value="1"/>
</dbReference>
<evidence type="ECO:0000256" key="6">
    <source>
        <dbReference type="ARBA" id="ARBA00022777"/>
    </source>
</evidence>
<evidence type="ECO:0000256" key="3">
    <source>
        <dbReference type="ARBA" id="ARBA00022527"/>
    </source>
</evidence>
<feature type="compositionally biased region" description="Low complexity" evidence="12">
    <location>
        <begin position="380"/>
        <end position="390"/>
    </location>
</feature>
<keyword evidence="3 11" id="KW-0723">Serine/threonine-protein kinase</keyword>
<dbReference type="InterPro" id="IPR017441">
    <property type="entry name" value="Protein_kinase_ATP_BS"/>
</dbReference>
<dbReference type="InterPro" id="IPR050660">
    <property type="entry name" value="NEK_Ser/Thr_kinase"/>
</dbReference>
<name>A0ABN9YFS3_9DINO</name>
<protein>
    <recommendedName>
        <fullName evidence="2">non-specific serine/threonine protein kinase</fullName>
        <ecNumber evidence="2">2.7.11.1</ecNumber>
    </recommendedName>
</protein>
<evidence type="ECO:0000256" key="10">
    <source>
        <dbReference type="PROSITE-ProRule" id="PRU10141"/>
    </source>
</evidence>
<dbReference type="Proteomes" id="UP001189429">
    <property type="component" value="Unassembled WGS sequence"/>
</dbReference>
<evidence type="ECO:0000256" key="12">
    <source>
        <dbReference type="SAM" id="MobiDB-lite"/>
    </source>
</evidence>
<dbReference type="SMART" id="SM00220">
    <property type="entry name" value="S_TKc"/>
    <property type="match status" value="1"/>
</dbReference>
<evidence type="ECO:0000256" key="5">
    <source>
        <dbReference type="ARBA" id="ARBA00022741"/>
    </source>
</evidence>
<organism evidence="14 15">
    <name type="scientific">Prorocentrum cordatum</name>
    <dbReference type="NCBI Taxonomy" id="2364126"/>
    <lineage>
        <taxon>Eukaryota</taxon>
        <taxon>Sar</taxon>
        <taxon>Alveolata</taxon>
        <taxon>Dinophyceae</taxon>
        <taxon>Prorocentrales</taxon>
        <taxon>Prorocentraceae</taxon>
        <taxon>Prorocentrum</taxon>
    </lineage>
</organism>
<evidence type="ECO:0000256" key="9">
    <source>
        <dbReference type="ARBA" id="ARBA00048679"/>
    </source>
</evidence>
<evidence type="ECO:0000256" key="7">
    <source>
        <dbReference type="ARBA" id="ARBA00022840"/>
    </source>
</evidence>
<gene>
    <name evidence="14" type="ORF">PCOR1329_LOCUS85284</name>
</gene>